<evidence type="ECO:0000313" key="1">
    <source>
        <dbReference type="EMBL" id="KAH3741888.1"/>
    </source>
</evidence>
<name>A0A9D4DDQ4_DREPO</name>
<dbReference type="AlphaFoldDB" id="A0A9D4DDQ4"/>
<reference evidence="1" key="1">
    <citation type="journal article" date="2019" name="bioRxiv">
        <title>The Genome of the Zebra Mussel, Dreissena polymorpha: A Resource for Invasive Species Research.</title>
        <authorList>
            <person name="McCartney M.A."/>
            <person name="Auch B."/>
            <person name="Kono T."/>
            <person name="Mallez S."/>
            <person name="Zhang Y."/>
            <person name="Obille A."/>
            <person name="Becker A."/>
            <person name="Abrahante J.E."/>
            <person name="Garbe J."/>
            <person name="Badalamenti J.P."/>
            <person name="Herman A."/>
            <person name="Mangelson H."/>
            <person name="Liachko I."/>
            <person name="Sullivan S."/>
            <person name="Sone E.D."/>
            <person name="Koren S."/>
            <person name="Silverstein K.A.T."/>
            <person name="Beckman K.B."/>
            <person name="Gohl D.M."/>
        </authorList>
    </citation>
    <scope>NUCLEOTIDE SEQUENCE</scope>
    <source>
        <strain evidence="1">Duluth1</strain>
        <tissue evidence="1">Whole animal</tissue>
    </source>
</reference>
<evidence type="ECO:0000313" key="2">
    <source>
        <dbReference type="Proteomes" id="UP000828390"/>
    </source>
</evidence>
<proteinExistence type="predicted"/>
<sequence length="113" mass="13311">MKKLLLKTLPLIVTNRKTDKLEINNKLSKVLRKKVCSFIREIVQEIVEQIKEKLLGTVLRRLEILEGSVFEQKRDLENFQNDVLEKNKQIEELKSNKSAKLSQDTPVLRHWTT</sequence>
<dbReference type="EMBL" id="JAIWYP010000011">
    <property type="protein sequence ID" value="KAH3741888.1"/>
    <property type="molecule type" value="Genomic_DNA"/>
</dbReference>
<organism evidence="1 2">
    <name type="scientific">Dreissena polymorpha</name>
    <name type="common">Zebra mussel</name>
    <name type="synonym">Mytilus polymorpha</name>
    <dbReference type="NCBI Taxonomy" id="45954"/>
    <lineage>
        <taxon>Eukaryota</taxon>
        <taxon>Metazoa</taxon>
        <taxon>Spiralia</taxon>
        <taxon>Lophotrochozoa</taxon>
        <taxon>Mollusca</taxon>
        <taxon>Bivalvia</taxon>
        <taxon>Autobranchia</taxon>
        <taxon>Heteroconchia</taxon>
        <taxon>Euheterodonta</taxon>
        <taxon>Imparidentia</taxon>
        <taxon>Neoheterodontei</taxon>
        <taxon>Myida</taxon>
        <taxon>Dreissenoidea</taxon>
        <taxon>Dreissenidae</taxon>
        <taxon>Dreissena</taxon>
    </lineage>
</organism>
<comment type="caution">
    <text evidence="1">The sequence shown here is derived from an EMBL/GenBank/DDBJ whole genome shotgun (WGS) entry which is preliminary data.</text>
</comment>
<dbReference type="Proteomes" id="UP000828390">
    <property type="component" value="Unassembled WGS sequence"/>
</dbReference>
<reference evidence="1" key="2">
    <citation type="submission" date="2020-11" db="EMBL/GenBank/DDBJ databases">
        <authorList>
            <person name="McCartney M.A."/>
            <person name="Auch B."/>
            <person name="Kono T."/>
            <person name="Mallez S."/>
            <person name="Becker A."/>
            <person name="Gohl D.M."/>
            <person name="Silverstein K.A.T."/>
            <person name="Koren S."/>
            <person name="Bechman K.B."/>
            <person name="Herman A."/>
            <person name="Abrahante J.E."/>
            <person name="Garbe J."/>
        </authorList>
    </citation>
    <scope>NUCLEOTIDE SEQUENCE</scope>
    <source>
        <strain evidence="1">Duluth1</strain>
        <tissue evidence="1">Whole animal</tissue>
    </source>
</reference>
<protein>
    <submittedName>
        <fullName evidence="1">Uncharacterized protein</fullName>
    </submittedName>
</protein>
<accession>A0A9D4DDQ4</accession>
<gene>
    <name evidence="1" type="ORF">DPMN_048618</name>
</gene>
<keyword evidence="2" id="KW-1185">Reference proteome</keyword>